<evidence type="ECO:0000313" key="2">
    <source>
        <dbReference type="EMBL" id="TCL69958.1"/>
    </source>
</evidence>
<keyword evidence="3" id="KW-1185">Reference proteome</keyword>
<sequence length="201" mass="21092">MATSSRCSRGSGLSSLPAPAGSGPISCCLPFVCEYSTSIQRFNDQITRSVLARLQRRCVTIPVAPAQPVLLTSATFQETLTTTVTLTISATALNVVNVTLSNVRFEIVGISSIIVRVSGDVVATIQYTGIDGLPHTDTVTVPFVFLQTIPGTFPPNVTISGNLAIVNQIITVEEDPSTLAITAVTITLVLADTIQVFSPAA</sequence>
<dbReference type="RefSeq" id="WP_132014281.1">
    <property type="nucleotide sequence ID" value="NZ_SLUN01000011.1"/>
</dbReference>
<dbReference type="Proteomes" id="UP000295008">
    <property type="component" value="Unassembled WGS sequence"/>
</dbReference>
<dbReference type="AlphaFoldDB" id="A0A4R1RTT5"/>
<evidence type="ECO:0000256" key="1">
    <source>
        <dbReference type="SAM" id="MobiDB-lite"/>
    </source>
</evidence>
<comment type="caution">
    <text evidence="2">The sequence shown here is derived from an EMBL/GenBank/DDBJ whole genome shotgun (WGS) entry which is preliminary data.</text>
</comment>
<reference evidence="2 3" key="1">
    <citation type="submission" date="2019-03" db="EMBL/GenBank/DDBJ databases">
        <title>Genomic Encyclopedia of Type Strains, Phase IV (KMG-IV): sequencing the most valuable type-strain genomes for metagenomic binning, comparative biology and taxonomic classification.</title>
        <authorList>
            <person name="Goeker M."/>
        </authorList>
    </citation>
    <scope>NUCLEOTIDE SEQUENCE [LARGE SCALE GENOMIC DNA]</scope>
    <source>
        <strain evidence="2 3">LX-B</strain>
    </source>
</reference>
<feature type="compositionally biased region" description="Low complexity" evidence="1">
    <location>
        <begin position="1"/>
        <end position="16"/>
    </location>
</feature>
<name>A0A4R1RTT5_HYDET</name>
<gene>
    <name evidence="2" type="ORF">EDC14_101180</name>
</gene>
<accession>A0A4R1RTT5</accession>
<proteinExistence type="predicted"/>
<evidence type="ECO:0000313" key="3">
    <source>
        <dbReference type="Proteomes" id="UP000295008"/>
    </source>
</evidence>
<organism evidence="2 3">
    <name type="scientific">Hydrogenispora ethanolica</name>
    <dbReference type="NCBI Taxonomy" id="1082276"/>
    <lineage>
        <taxon>Bacteria</taxon>
        <taxon>Bacillati</taxon>
        <taxon>Bacillota</taxon>
        <taxon>Hydrogenispora</taxon>
    </lineage>
</organism>
<protein>
    <submittedName>
        <fullName evidence="2">Uncharacterized protein</fullName>
    </submittedName>
</protein>
<feature type="region of interest" description="Disordered" evidence="1">
    <location>
        <begin position="1"/>
        <end position="20"/>
    </location>
</feature>
<dbReference type="EMBL" id="SLUN01000011">
    <property type="protein sequence ID" value="TCL69958.1"/>
    <property type="molecule type" value="Genomic_DNA"/>
</dbReference>